<sequence length="100" mass="11005">MTLFREALRLLEVEAGFLARGTRALAEMRQGGELLELIFDATTSPFKYGLELLGRLLTASDELSSDEQLETVALARKLQADYPDIPKILEVTSGIIAKHG</sequence>
<comment type="caution">
    <text evidence="1">The sequence shown here is derived from an EMBL/GenBank/DDBJ whole genome shotgun (WGS) entry which is preliminary data.</text>
</comment>
<dbReference type="Proteomes" id="UP000177682">
    <property type="component" value="Unassembled WGS sequence"/>
</dbReference>
<protein>
    <submittedName>
        <fullName evidence="1">Uncharacterized protein</fullName>
    </submittedName>
</protein>
<organism evidence="1 2">
    <name type="scientific">Candidatus Doudnabacteria bacterium RIFCSPHIGHO2_12_FULL_48_16</name>
    <dbReference type="NCBI Taxonomy" id="1817838"/>
    <lineage>
        <taxon>Bacteria</taxon>
        <taxon>Candidatus Doudnaibacteriota</taxon>
    </lineage>
</organism>
<evidence type="ECO:0000313" key="2">
    <source>
        <dbReference type="Proteomes" id="UP000177682"/>
    </source>
</evidence>
<proteinExistence type="predicted"/>
<accession>A0A1F5PJM9</accession>
<evidence type="ECO:0000313" key="1">
    <source>
        <dbReference type="EMBL" id="OGE90091.1"/>
    </source>
</evidence>
<name>A0A1F5PJM9_9BACT</name>
<dbReference type="AlphaFoldDB" id="A0A1F5PJM9"/>
<reference evidence="1 2" key="1">
    <citation type="journal article" date="2016" name="Nat. Commun.">
        <title>Thousands of microbial genomes shed light on interconnected biogeochemical processes in an aquifer system.</title>
        <authorList>
            <person name="Anantharaman K."/>
            <person name="Brown C.T."/>
            <person name="Hug L.A."/>
            <person name="Sharon I."/>
            <person name="Castelle C.J."/>
            <person name="Probst A.J."/>
            <person name="Thomas B.C."/>
            <person name="Singh A."/>
            <person name="Wilkins M.J."/>
            <person name="Karaoz U."/>
            <person name="Brodie E.L."/>
            <person name="Williams K.H."/>
            <person name="Hubbard S.S."/>
            <person name="Banfield J.F."/>
        </authorList>
    </citation>
    <scope>NUCLEOTIDE SEQUENCE [LARGE SCALE GENOMIC DNA]</scope>
</reference>
<dbReference type="EMBL" id="MFEY01000007">
    <property type="protein sequence ID" value="OGE90091.1"/>
    <property type="molecule type" value="Genomic_DNA"/>
</dbReference>
<gene>
    <name evidence="1" type="ORF">A3E29_03205</name>
</gene>